<dbReference type="SUPFAM" id="SSF53613">
    <property type="entry name" value="Ribokinase-like"/>
    <property type="match status" value="1"/>
</dbReference>
<comment type="pathway">
    <text evidence="1">Cofactor biosynthesis; thiamine diphosphate biosynthesis.</text>
</comment>
<feature type="domain" description="Pyridoxamine kinase/Phosphomethylpyrimidine kinase" evidence="7">
    <location>
        <begin position="11"/>
        <end position="257"/>
    </location>
</feature>
<dbReference type="Pfam" id="PF08543">
    <property type="entry name" value="Phos_pyr_kin"/>
    <property type="match status" value="1"/>
</dbReference>
<evidence type="ECO:0000313" key="8">
    <source>
        <dbReference type="EMBL" id="PWE23549.1"/>
    </source>
</evidence>
<keyword evidence="4" id="KW-0547">Nucleotide-binding</keyword>
<organism evidence="8 9">
    <name type="scientific">Aliarcobacter skirrowii</name>
    <dbReference type="NCBI Taxonomy" id="28200"/>
    <lineage>
        <taxon>Bacteria</taxon>
        <taxon>Pseudomonadati</taxon>
        <taxon>Campylobacterota</taxon>
        <taxon>Epsilonproteobacteria</taxon>
        <taxon>Campylobacterales</taxon>
        <taxon>Arcobacteraceae</taxon>
        <taxon>Aliarcobacter</taxon>
    </lineage>
</organism>
<evidence type="ECO:0000256" key="2">
    <source>
        <dbReference type="ARBA" id="ARBA00012135"/>
    </source>
</evidence>
<dbReference type="Gene3D" id="3.40.1190.20">
    <property type="match status" value="1"/>
</dbReference>
<dbReference type="Proteomes" id="UP000245014">
    <property type="component" value="Unassembled WGS sequence"/>
</dbReference>
<evidence type="ECO:0000256" key="6">
    <source>
        <dbReference type="ARBA" id="ARBA00022840"/>
    </source>
</evidence>
<dbReference type="RefSeq" id="WP_109065368.1">
    <property type="nucleotide sequence ID" value="NZ_QEYG01000004.1"/>
</dbReference>
<dbReference type="EC" id="2.7.1.49" evidence="2"/>
<dbReference type="GO" id="GO:0005829">
    <property type="term" value="C:cytosol"/>
    <property type="evidence" value="ECO:0007669"/>
    <property type="project" value="TreeGrafter"/>
</dbReference>
<evidence type="ECO:0000256" key="5">
    <source>
        <dbReference type="ARBA" id="ARBA00022777"/>
    </source>
</evidence>
<keyword evidence="6" id="KW-0067">ATP-binding</keyword>
<dbReference type="GO" id="GO:0009228">
    <property type="term" value="P:thiamine biosynthetic process"/>
    <property type="evidence" value="ECO:0007669"/>
    <property type="project" value="InterPro"/>
</dbReference>
<reference evidence="8 9" key="1">
    <citation type="submission" date="2018-05" db="EMBL/GenBank/DDBJ databases">
        <title>Antimicrobial susceptibility testing and genomic analysis of Arcobacter skirrowii strains and one Arcobacter butzleri isolated from German poultry farms.</title>
        <authorList>
            <person name="Haenel I."/>
            <person name="Hotzel H."/>
            <person name="Tomaso H."/>
            <person name="Busch A."/>
        </authorList>
    </citation>
    <scope>NUCLEOTIDE SEQUENCE [LARGE SCALE GENOMIC DNA]</scope>
    <source>
        <strain evidence="9">v</strain>
    </source>
</reference>
<keyword evidence="5 8" id="KW-0418">Kinase</keyword>
<dbReference type="CDD" id="cd01169">
    <property type="entry name" value="HMPP_kinase"/>
    <property type="match status" value="1"/>
</dbReference>
<evidence type="ECO:0000256" key="3">
    <source>
        <dbReference type="ARBA" id="ARBA00022679"/>
    </source>
</evidence>
<dbReference type="FunFam" id="3.40.1190.20:FF:000003">
    <property type="entry name" value="Phosphomethylpyrimidine kinase ThiD"/>
    <property type="match status" value="1"/>
</dbReference>
<dbReference type="GO" id="GO:0009229">
    <property type="term" value="P:thiamine diphosphate biosynthetic process"/>
    <property type="evidence" value="ECO:0007669"/>
    <property type="project" value="UniProtKB-UniPathway"/>
</dbReference>
<accession>A0A2U2C3C9</accession>
<comment type="caution">
    <text evidence="8">The sequence shown here is derived from an EMBL/GenBank/DDBJ whole genome shotgun (WGS) entry which is preliminary data.</text>
</comment>
<evidence type="ECO:0000256" key="1">
    <source>
        <dbReference type="ARBA" id="ARBA00004948"/>
    </source>
</evidence>
<dbReference type="UniPathway" id="UPA00060">
    <property type="reaction ID" value="UER00138"/>
</dbReference>
<gene>
    <name evidence="8" type="primary">thiD</name>
    <name evidence="8" type="ORF">DF188_02425</name>
</gene>
<keyword evidence="3" id="KW-0808">Transferase</keyword>
<dbReference type="STRING" id="28200.GCA_001572935_01674"/>
<dbReference type="EMBL" id="QEYI01000001">
    <property type="protein sequence ID" value="PWE23549.1"/>
    <property type="molecule type" value="Genomic_DNA"/>
</dbReference>
<dbReference type="GO" id="GO:0005524">
    <property type="term" value="F:ATP binding"/>
    <property type="evidence" value="ECO:0007669"/>
    <property type="project" value="UniProtKB-KW"/>
</dbReference>
<name>A0A2U2C3C9_9BACT</name>
<dbReference type="PANTHER" id="PTHR20858:SF17">
    <property type="entry name" value="HYDROXYMETHYLPYRIMIDINE_PHOSPHOMETHYLPYRIMIDINE KINASE THI20-RELATED"/>
    <property type="match status" value="1"/>
</dbReference>
<dbReference type="NCBIfam" id="TIGR00097">
    <property type="entry name" value="HMP-P_kinase"/>
    <property type="match status" value="1"/>
</dbReference>
<dbReference type="PANTHER" id="PTHR20858">
    <property type="entry name" value="PHOSPHOMETHYLPYRIMIDINE KINASE"/>
    <property type="match status" value="1"/>
</dbReference>
<dbReference type="InterPro" id="IPR029056">
    <property type="entry name" value="Ribokinase-like"/>
</dbReference>
<dbReference type="InterPro" id="IPR013749">
    <property type="entry name" value="PM/HMP-P_kinase-1"/>
</dbReference>
<evidence type="ECO:0000313" key="9">
    <source>
        <dbReference type="Proteomes" id="UP000245014"/>
    </source>
</evidence>
<protein>
    <recommendedName>
        <fullName evidence="2">hydroxymethylpyrimidine kinase</fullName>
        <ecNumber evidence="2">2.7.1.49</ecNumber>
    </recommendedName>
</protein>
<dbReference type="GO" id="GO:0008902">
    <property type="term" value="F:hydroxymethylpyrimidine kinase activity"/>
    <property type="evidence" value="ECO:0007669"/>
    <property type="project" value="UniProtKB-EC"/>
</dbReference>
<dbReference type="GO" id="GO:0008972">
    <property type="term" value="F:phosphomethylpyrimidine kinase activity"/>
    <property type="evidence" value="ECO:0007669"/>
    <property type="project" value="InterPro"/>
</dbReference>
<evidence type="ECO:0000256" key="4">
    <source>
        <dbReference type="ARBA" id="ARBA00022741"/>
    </source>
</evidence>
<evidence type="ECO:0000259" key="7">
    <source>
        <dbReference type="Pfam" id="PF08543"/>
    </source>
</evidence>
<sequence>MKKVLTIAGSDCIGGAGIQADLKTFSSFGTYGMSVVTAVVAENTFSVVEIQDVTSNMIQKQLEAVFDDIVPDVIKIGMLGNIDAMRVVSEFLQKAKQNYKDLKIVVDPVMYAKNGAALMDIKNMNSLITLILPLADIITPNIAEAQHLANMKIESKDDIKKACKIIFDKACKNVLIKGGDSFDALDILFDGNSFFEFESPKIKTTNTHGTGCTFSSAIAANLALGNSLKDSIQISKEYIYEAIKNAPNLGKGNGPTNHFYKFFKGE</sequence>
<dbReference type="AlphaFoldDB" id="A0A2U2C3C9"/>
<dbReference type="InterPro" id="IPR004399">
    <property type="entry name" value="HMP/HMP-P_kinase_dom"/>
</dbReference>
<proteinExistence type="predicted"/>